<protein>
    <submittedName>
        <fullName evidence="3">Kelch domain containing 8B</fullName>
    </submittedName>
</protein>
<keyword evidence="2" id="KW-0677">Repeat</keyword>
<proteinExistence type="predicted"/>
<dbReference type="Pfam" id="PF01344">
    <property type="entry name" value="Kelch_1"/>
    <property type="match status" value="1"/>
</dbReference>
<dbReference type="GeneTree" id="ENSGT00940000160815"/>
<evidence type="ECO:0000313" key="3">
    <source>
        <dbReference type="Ensembl" id="ENSEBUP00000009816.1"/>
    </source>
</evidence>
<dbReference type="AlphaFoldDB" id="A0A8C4Q4L5"/>
<organism evidence="3 4">
    <name type="scientific">Eptatretus burgeri</name>
    <name type="common">Inshore hagfish</name>
    <dbReference type="NCBI Taxonomy" id="7764"/>
    <lineage>
        <taxon>Eukaryota</taxon>
        <taxon>Metazoa</taxon>
        <taxon>Chordata</taxon>
        <taxon>Craniata</taxon>
        <taxon>Vertebrata</taxon>
        <taxon>Cyclostomata</taxon>
        <taxon>Myxini</taxon>
        <taxon>Myxiniformes</taxon>
        <taxon>Myxinidae</taxon>
        <taxon>Eptatretinae</taxon>
        <taxon>Eptatretus</taxon>
    </lineage>
</organism>
<evidence type="ECO:0000256" key="1">
    <source>
        <dbReference type="ARBA" id="ARBA00022441"/>
    </source>
</evidence>
<dbReference type="Ensembl" id="ENSEBUT00000010347.1">
    <property type="protein sequence ID" value="ENSEBUP00000009816.1"/>
    <property type="gene ID" value="ENSEBUG00000006304.1"/>
</dbReference>
<dbReference type="PANTHER" id="PTHR46260">
    <property type="entry name" value="RING-TYPE DOMAIN-CONTAINING PROTEIN"/>
    <property type="match status" value="1"/>
</dbReference>
<dbReference type="Gene3D" id="2.130.10.80">
    <property type="entry name" value="Galactose oxidase/kelch, beta-propeller"/>
    <property type="match status" value="1"/>
</dbReference>
<evidence type="ECO:0000313" key="4">
    <source>
        <dbReference type="Proteomes" id="UP000694388"/>
    </source>
</evidence>
<keyword evidence="4" id="KW-1185">Reference proteome</keyword>
<reference evidence="3" key="2">
    <citation type="submission" date="2025-09" db="UniProtKB">
        <authorList>
            <consortium name="Ensembl"/>
        </authorList>
    </citation>
    <scope>IDENTIFICATION</scope>
</reference>
<dbReference type="SUPFAM" id="SSF117281">
    <property type="entry name" value="Kelch motif"/>
    <property type="match status" value="1"/>
</dbReference>
<dbReference type="PANTHER" id="PTHR46260:SF3">
    <property type="entry name" value="RING-TYPE DOMAIN-CONTAINING PROTEIN"/>
    <property type="match status" value="1"/>
</dbReference>
<dbReference type="SMART" id="SM00612">
    <property type="entry name" value="Kelch"/>
    <property type="match status" value="4"/>
</dbReference>
<dbReference type="Pfam" id="PF24681">
    <property type="entry name" value="Kelch_KLHDC2_KLHL20_DRC7"/>
    <property type="match status" value="1"/>
</dbReference>
<dbReference type="InterPro" id="IPR015915">
    <property type="entry name" value="Kelch-typ_b-propeller"/>
</dbReference>
<evidence type="ECO:0000256" key="2">
    <source>
        <dbReference type="ARBA" id="ARBA00022737"/>
    </source>
</evidence>
<dbReference type="Gene3D" id="2.120.10.80">
    <property type="entry name" value="Kelch-type beta propeller"/>
    <property type="match status" value="2"/>
</dbReference>
<dbReference type="Proteomes" id="UP000694388">
    <property type="component" value="Unplaced"/>
</dbReference>
<name>A0A8C4Q4L5_EPTBU</name>
<dbReference type="InterPro" id="IPR051746">
    <property type="entry name" value="Kelch_domain_containing_8"/>
</dbReference>
<dbReference type="InterPro" id="IPR037293">
    <property type="entry name" value="Gal_Oxidase_central_sf"/>
</dbReference>
<dbReference type="InterPro" id="IPR006652">
    <property type="entry name" value="Kelch_1"/>
</dbReference>
<reference evidence="3" key="1">
    <citation type="submission" date="2025-08" db="UniProtKB">
        <authorList>
            <consortium name="Ensembl"/>
        </authorList>
    </citation>
    <scope>IDENTIFICATION</scope>
</reference>
<accession>A0A8C4Q4L5</accession>
<keyword evidence="1" id="KW-0880">Kelch repeat</keyword>
<sequence length="372" mass="41287">MASVSKSKAFRWEILPALPTRRVYCTLVACGDLLYVMGGCDAVGNPLDSVEAWPLEGGRTWERLPPMPTARAGVGAVAMGKLVFALGGVGLYHRPVPAVEAYGADHKCWSSRSQMPEAIMGMAIAVRDCCFYLAGGMANDTSPLSSLWEYDTLHDEWKALPPMPTSRYGAVACIRGNSLYILGGRQCKQSITALESFDLDTQAWTCLPSMTSKRSFSGYVSTDDMIYSLGGLERPSLRNYHLRPTFVSTVEFFDIQQGIWLKSSKVPNMKKKRADFVAACLGGRVVVVGGLESSQLHPDFSILPRQSHLHTNLLAQFIHLPSVHLLHFRNPHHPVVLTNLQPLLLSLCQCHHFETVKETSQSHWDKLRHYTQ</sequence>